<dbReference type="OrthoDB" id="9775794at2"/>
<dbReference type="Proteomes" id="UP000231962">
    <property type="component" value="Unassembled WGS sequence"/>
</dbReference>
<proteinExistence type="inferred from homology"/>
<dbReference type="CDD" id="cd06558">
    <property type="entry name" value="crotonase-like"/>
    <property type="match status" value="1"/>
</dbReference>
<evidence type="ECO:0000313" key="3">
    <source>
        <dbReference type="EMBL" id="PJZ75078.1"/>
    </source>
</evidence>
<dbReference type="InterPro" id="IPR014748">
    <property type="entry name" value="Enoyl-CoA_hydra_C"/>
</dbReference>
<evidence type="ECO:0000313" key="5">
    <source>
        <dbReference type="Proteomes" id="UP000231990"/>
    </source>
</evidence>
<organism evidence="3 5">
    <name type="scientific">Leptospira perolatii</name>
    <dbReference type="NCBI Taxonomy" id="2023191"/>
    <lineage>
        <taxon>Bacteria</taxon>
        <taxon>Pseudomonadati</taxon>
        <taxon>Spirochaetota</taxon>
        <taxon>Spirochaetia</taxon>
        <taxon>Leptospirales</taxon>
        <taxon>Leptospiraceae</taxon>
        <taxon>Leptospira</taxon>
    </lineage>
</organism>
<dbReference type="InterPro" id="IPR001753">
    <property type="entry name" value="Enoyl-CoA_hydra/iso"/>
</dbReference>
<dbReference type="EMBL" id="NPDY01000035">
    <property type="protein sequence ID" value="PJZ68092.1"/>
    <property type="molecule type" value="Genomic_DNA"/>
</dbReference>
<dbReference type="AlphaFoldDB" id="A0A2M9ZSL4"/>
<evidence type="ECO:0000313" key="2">
    <source>
        <dbReference type="EMBL" id="PJZ68092.1"/>
    </source>
</evidence>
<evidence type="ECO:0000313" key="4">
    <source>
        <dbReference type="Proteomes" id="UP000231962"/>
    </source>
</evidence>
<dbReference type="PANTHER" id="PTHR43802:SF1">
    <property type="entry name" value="IP11341P-RELATED"/>
    <property type="match status" value="1"/>
</dbReference>
<dbReference type="Pfam" id="PF00378">
    <property type="entry name" value="ECH_1"/>
    <property type="match status" value="1"/>
</dbReference>
<dbReference type="Proteomes" id="UP000231990">
    <property type="component" value="Unassembled WGS sequence"/>
</dbReference>
<dbReference type="InterPro" id="IPR029045">
    <property type="entry name" value="ClpP/crotonase-like_dom_sf"/>
</dbReference>
<dbReference type="GO" id="GO:0004300">
    <property type="term" value="F:enoyl-CoA hydratase activity"/>
    <property type="evidence" value="ECO:0007669"/>
    <property type="project" value="UniProtKB-EC"/>
</dbReference>
<accession>A0A2M9ZSL4</accession>
<dbReference type="SUPFAM" id="SSF52096">
    <property type="entry name" value="ClpP/crotonase"/>
    <property type="match status" value="1"/>
</dbReference>
<sequence length="266" mass="29819">MSESKDRFILTEKRDHIYLIGFNRPDARNAMNTQMLIQLSEAYTEFENDDNLRCAVVYANGMHFTLGLELDDVANTLRKNKHHLYKKDHVDPWGTGGTDRIRTKPVVCAVHGFCFTLGIELLLASDIRIAAEKTRFAQVEVQRGIMPFGGATFRFVQSAGWGNAMKYILTGDDFSTDEAFRMGLVQEVVPKNQLLDRAIELATKVSEQAPLAIKAALASSRKYVQEGEIAAARDLLPVTLKLMETEDAAEGVKSFLEKRKAKYIGK</sequence>
<gene>
    <name evidence="2" type="ORF">CH360_18045</name>
    <name evidence="3" type="ORF">CH373_03415</name>
</gene>
<dbReference type="PANTHER" id="PTHR43802">
    <property type="entry name" value="ENOYL-COA HYDRATASE"/>
    <property type="match status" value="1"/>
</dbReference>
<name>A0A2M9ZSL4_9LEPT</name>
<protein>
    <submittedName>
        <fullName evidence="3">Enoyl-CoA hydratase</fullName>
        <ecNumber evidence="3">4.2.1.17</ecNumber>
    </submittedName>
</protein>
<dbReference type="NCBIfam" id="NF005126">
    <property type="entry name" value="PRK06563.1"/>
    <property type="match status" value="1"/>
</dbReference>
<keyword evidence="4" id="KW-1185">Reference proteome</keyword>
<comment type="similarity">
    <text evidence="1">Belongs to the enoyl-CoA hydratase/isomerase family.</text>
</comment>
<comment type="caution">
    <text evidence="3">The sequence shown here is derived from an EMBL/GenBank/DDBJ whole genome shotgun (WGS) entry which is preliminary data.</text>
</comment>
<keyword evidence="3" id="KW-0456">Lyase</keyword>
<dbReference type="EC" id="4.2.1.17" evidence="3"/>
<dbReference type="Gene3D" id="3.90.226.10">
    <property type="entry name" value="2-enoyl-CoA Hydratase, Chain A, domain 1"/>
    <property type="match status" value="1"/>
</dbReference>
<dbReference type="RefSeq" id="WP_100715500.1">
    <property type="nucleotide sequence ID" value="NZ_NPDY01000035.1"/>
</dbReference>
<dbReference type="EMBL" id="NPDZ01000001">
    <property type="protein sequence ID" value="PJZ75078.1"/>
    <property type="molecule type" value="Genomic_DNA"/>
</dbReference>
<dbReference type="Gene3D" id="1.10.12.10">
    <property type="entry name" value="Lyase 2-enoyl-coa Hydratase, Chain A, domain 2"/>
    <property type="match status" value="1"/>
</dbReference>
<reference evidence="4 5" key="1">
    <citation type="submission" date="2017-07" db="EMBL/GenBank/DDBJ databases">
        <title>Leptospira spp. isolated from tropical soils.</title>
        <authorList>
            <person name="Thibeaux R."/>
            <person name="Iraola G."/>
            <person name="Ferres I."/>
            <person name="Bierque E."/>
            <person name="Girault D."/>
            <person name="Soupe-Gilbert M.-E."/>
            <person name="Picardeau M."/>
            <person name="Goarant C."/>
        </authorList>
    </citation>
    <scope>NUCLEOTIDE SEQUENCE [LARGE SCALE GENOMIC DNA]</scope>
    <source>
        <strain evidence="3 5">FH1-B-B1</strain>
        <strain evidence="2 4">FH1-B-C1</strain>
    </source>
</reference>
<evidence type="ECO:0000256" key="1">
    <source>
        <dbReference type="ARBA" id="ARBA00005254"/>
    </source>
</evidence>